<accession>A0A6M3ZAP3</accession>
<protein>
    <submittedName>
        <fullName evidence="2">Lophotrochin</fullName>
    </submittedName>
</protein>
<evidence type="ECO:0000313" key="2">
    <source>
        <dbReference type="EMBL" id="QJP04095.1"/>
    </source>
</evidence>
<sequence>MSHKHSMDEDNFESLVYRMQMETSSTKRKLEILFDSKGFFNAEHVARIIYQCAVPSDKIRAIQIMEPRLCRMTCCDAVDILGAASVHNDKLILLDCIKRALIDSQTREGAEYILSAFTFEGDKARAYSILQTVVSTQHDKVPAGGHQGYAALGGLYTQARPLVPQLYGSIAHQRKSIPGQGEIAIPPQADPGIVPSVYTSHPSYAYIPARGYAEDRQYPSARGFPEDVTFQSVYPAGAPPMGFHGGAPAPTGFPGLTMQ</sequence>
<dbReference type="PANTHER" id="PTHR14880">
    <property type="entry name" value="PROLINE AND SERINE-RICH PROTEIN 1"/>
    <property type="match status" value="1"/>
</dbReference>
<evidence type="ECO:0000259" key="1">
    <source>
        <dbReference type="Pfam" id="PF14771"/>
    </source>
</evidence>
<proteinExistence type="evidence at transcript level"/>
<feature type="domain" description="DUF4476" evidence="1">
    <location>
        <begin position="41"/>
        <end position="129"/>
    </location>
</feature>
<dbReference type="Pfam" id="PF14771">
    <property type="entry name" value="DUF4476"/>
    <property type="match status" value="1"/>
</dbReference>
<dbReference type="InterPro" id="IPR042616">
    <property type="entry name" value="PROSER1"/>
</dbReference>
<dbReference type="PANTHER" id="PTHR14880:SF2">
    <property type="entry name" value="PROLINE AND SERINE-RICH PROTEIN 1"/>
    <property type="match status" value="1"/>
</dbReference>
<dbReference type="AlphaFoldDB" id="A0A6M3ZAP3"/>
<name>A0A6M3ZAP3_TERTR</name>
<dbReference type="InterPro" id="IPR028011">
    <property type="entry name" value="DUF4476"/>
</dbReference>
<reference evidence="2" key="1">
    <citation type="submission" date="2020-02" db="EMBL/GenBank/DDBJ databases">
        <title>Ancient lineage-specific genes and the evolution of ciliary bands in spiralians.</title>
        <authorList>
            <person name="Wu L."/>
            <person name="Hiebert L.S."/>
            <person name="Klann M."/>
            <person name="Passamaneck Y."/>
            <person name="Bastin B.R."/>
            <person name="Schneider S.Q."/>
            <person name="Martindale M.Q."/>
            <person name="Seaver E.C."/>
            <person name="Maslakova S.A."/>
            <person name="Lambert J.D."/>
        </authorList>
    </citation>
    <scope>NUCLEOTIDE SEQUENCE</scope>
</reference>
<organism evidence="2">
    <name type="scientific">Terebratalia transversa</name>
    <name type="common">Transverse lampshell</name>
    <dbReference type="NCBI Taxonomy" id="34513"/>
    <lineage>
        <taxon>Eukaryota</taxon>
        <taxon>Metazoa</taxon>
        <taxon>Spiralia</taxon>
        <taxon>Lophotrochozoa</taxon>
        <taxon>Brachiopoda</taxon>
        <taxon>Rhynchonelliformea</taxon>
        <taxon>Rhynchonellata</taxon>
        <taxon>Terebratellidina</taxon>
        <taxon>Laqueoidea</taxon>
        <taxon>Laqueidae</taxon>
        <taxon>Terebratalia</taxon>
    </lineage>
</organism>
<dbReference type="EMBL" id="MT127433">
    <property type="protein sequence ID" value="QJP04095.1"/>
    <property type="molecule type" value="mRNA"/>
</dbReference>